<dbReference type="AlphaFoldDB" id="A0A0V1AMB3"/>
<dbReference type="Proteomes" id="UP000054632">
    <property type="component" value="Unassembled WGS sequence"/>
</dbReference>
<organism evidence="1 2">
    <name type="scientific">Trichinella pseudospiralis</name>
    <name type="common">Parasitic roundworm</name>
    <dbReference type="NCBI Taxonomy" id="6337"/>
    <lineage>
        <taxon>Eukaryota</taxon>
        <taxon>Metazoa</taxon>
        <taxon>Ecdysozoa</taxon>
        <taxon>Nematoda</taxon>
        <taxon>Enoplea</taxon>
        <taxon>Dorylaimia</taxon>
        <taxon>Trichinellida</taxon>
        <taxon>Trichinellidae</taxon>
        <taxon>Trichinella</taxon>
    </lineage>
</organism>
<proteinExistence type="predicted"/>
<comment type="caution">
    <text evidence="1">The sequence shown here is derived from an EMBL/GenBank/DDBJ whole genome shotgun (WGS) entry which is preliminary data.</text>
</comment>
<gene>
    <name evidence="1" type="ORF">T4A_474</name>
</gene>
<sequence>MAKTLQTRMNKLYSKLRYQILLIFLKFYCNANYGC</sequence>
<accession>A0A0V1AMB3</accession>
<evidence type="ECO:0000313" key="2">
    <source>
        <dbReference type="Proteomes" id="UP000054632"/>
    </source>
</evidence>
<dbReference type="EMBL" id="JYDR01006177">
    <property type="protein sequence ID" value="KRY25347.1"/>
    <property type="molecule type" value="Genomic_DNA"/>
</dbReference>
<reference evidence="1 2" key="1">
    <citation type="submission" date="2015-01" db="EMBL/GenBank/DDBJ databases">
        <title>Evolution of Trichinella species and genotypes.</title>
        <authorList>
            <person name="Korhonen P.K."/>
            <person name="Edoardo P."/>
            <person name="Giuseppe L.R."/>
            <person name="Gasser R.B."/>
        </authorList>
    </citation>
    <scope>NUCLEOTIDE SEQUENCE [LARGE SCALE GENOMIC DNA]</scope>
    <source>
        <strain evidence="1">ISS13</strain>
    </source>
</reference>
<name>A0A0V1AMB3_TRIPS</name>
<protein>
    <submittedName>
        <fullName evidence="1">Uncharacterized protein</fullName>
    </submittedName>
</protein>
<evidence type="ECO:0000313" key="1">
    <source>
        <dbReference type="EMBL" id="KRY25347.1"/>
    </source>
</evidence>